<dbReference type="AlphaFoldDB" id="A0A2J6PJ83"/>
<proteinExistence type="predicted"/>
<evidence type="ECO:0000256" key="1">
    <source>
        <dbReference type="SAM" id="MobiDB-lite"/>
    </source>
</evidence>
<gene>
    <name evidence="2" type="ORF">NA56DRAFT_711432</name>
</gene>
<sequence length="160" mass="17693">MLPVAARLAFWGEREMMLGVVGSWVAGKHSEASREISYWAVRSEGACQARPQGMESLEWRWKAVREPSRFQIFRRAGVSLGERWLGLWEACRLEIGYVRSTYCWSLNLLNASSSAARRPELRINNPGAIGAGAGAGACGSAASNPSDHRPRLTRCSNVER</sequence>
<accession>A0A2J6PJ83</accession>
<protein>
    <submittedName>
        <fullName evidence="2">Uncharacterized protein</fullName>
    </submittedName>
</protein>
<keyword evidence="3" id="KW-1185">Reference proteome</keyword>
<evidence type="ECO:0000313" key="2">
    <source>
        <dbReference type="EMBL" id="PMD14064.1"/>
    </source>
</evidence>
<name>A0A2J6PJ83_9HELO</name>
<evidence type="ECO:0000313" key="3">
    <source>
        <dbReference type="Proteomes" id="UP000235672"/>
    </source>
</evidence>
<organism evidence="2 3">
    <name type="scientific">Hyaloscypha hepaticicola</name>
    <dbReference type="NCBI Taxonomy" id="2082293"/>
    <lineage>
        <taxon>Eukaryota</taxon>
        <taxon>Fungi</taxon>
        <taxon>Dikarya</taxon>
        <taxon>Ascomycota</taxon>
        <taxon>Pezizomycotina</taxon>
        <taxon>Leotiomycetes</taxon>
        <taxon>Helotiales</taxon>
        <taxon>Hyaloscyphaceae</taxon>
        <taxon>Hyaloscypha</taxon>
    </lineage>
</organism>
<reference evidence="2 3" key="1">
    <citation type="submission" date="2016-05" db="EMBL/GenBank/DDBJ databases">
        <title>A degradative enzymes factory behind the ericoid mycorrhizal symbiosis.</title>
        <authorList>
            <consortium name="DOE Joint Genome Institute"/>
            <person name="Martino E."/>
            <person name="Morin E."/>
            <person name="Grelet G."/>
            <person name="Kuo A."/>
            <person name="Kohler A."/>
            <person name="Daghino S."/>
            <person name="Barry K."/>
            <person name="Choi C."/>
            <person name="Cichocki N."/>
            <person name="Clum A."/>
            <person name="Copeland A."/>
            <person name="Hainaut M."/>
            <person name="Haridas S."/>
            <person name="Labutti K."/>
            <person name="Lindquist E."/>
            <person name="Lipzen A."/>
            <person name="Khouja H.-R."/>
            <person name="Murat C."/>
            <person name="Ohm R."/>
            <person name="Olson A."/>
            <person name="Spatafora J."/>
            <person name="Veneault-Fourrey C."/>
            <person name="Henrissat B."/>
            <person name="Grigoriev I."/>
            <person name="Martin F."/>
            <person name="Perotto S."/>
        </authorList>
    </citation>
    <scope>NUCLEOTIDE SEQUENCE [LARGE SCALE GENOMIC DNA]</scope>
    <source>
        <strain evidence="2 3">UAMH 7357</strain>
    </source>
</reference>
<dbReference type="EMBL" id="KZ613525">
    <property type="protein sequence ID" value="PMD14064.1"/>
    <property type="molecule type" value="Genomic_DNA"/>
</dbReference>
<feature type="region of interest" description="Disordered" evidence="1">
    <location>
        <begin position="134"/>
        <end position="160"/>
    </location>
</feature>
<dbReference type="Proteomes" id="UP000235672">
    <property type="component" value="Unassembled WGS sequence"/>
</dbReference>